<feature type="transmembrane region" description="Helical" evidence="1">
    <location>
        <begin position="6"/>
        <end position="26"/>
    </location>
</feature>
<organism evidence="2 3">
    <name type="scientific">Desulfoscipio gibsoniae DSM 7213</name>
    <dbReference type="NCBI Taxonomy" id="767817"/>
    <lineage>
        <taxon>Bacteria</taxon>
        <taxon>Bacillati</taxon>
        <taxon>Bacillota</taxon>
        <taxon>Clostridia</taxon>
        <taxon>Eubacteriales</taxon>
        <taxon>Desulfallaceae</taxon>
        <taxon>Desulfoscipio</taxon>
    </lineage>
</organism>
<accession>R4KNM9</accession>
<dbReference type="EMBL" id="CP003273">
    <property type="protein sequence ID" value="AGL01236.1"/>
    <property type="molecule type" value="Genomic_DNA"/>
</dbReference>
<evidence type="ECO:0000256" key="1">
    <source>
        <dbReference type="SAM" id="Phobius"/>
    </source>
</evidence>
<evidence type="ECO:0000313" key="3">
    <source>
        <dbReference type="Proteomes" id="UP000013520"/>
    </source>
</evidence>
<keyword evidence="1" id="KW-0472">Membrane</keyword>
<protein>
    <recommendedName>
        <fullName evidence="4">Bypass of forespore C C-terminal domain-containing protein</fullName>
    </recommendedName>
</protein>
<evidence type="ECO:0000313" key="2">
    <source>
        <dbReference type="EMBL" id="AGL01236.1"/>
    </source>
</evidence>
<dbReference type="OrthoDB" id="2081260at2"/>
<dbReference type="HOGENOM" id="CLU_114138_0_0_9"/>
<gene>
    <name evidence="2" type="ORF">Desgi_1788</name>
</gene>
<keyword evidence="1" id="KW-0812">Transmembrane</keyword>
<proteinExistence type="predicted"/>
<dbReference type="eggNOG" id="ENOG5032VSP">
    <property type="taxonomic scope" value="Bacteria"/>
</dbReference>
<evidence type="ECO:0008006" key="4">
    <source>
        <dbReference type="Google" id="ProtNLM"/>
    </source>
</evidence>
<reference evidence="2 3" key="1">
    <citation type="submission" date="2012-01" db="EMBL/GenBank/DDBJ databases">
        <title>Complete sequence of Desulfotomaculum gibsoniae DSM 7213.</title>
        <authorList>
            <consortium name="US DOE Joint Genome Institute"/>
            <person name="Lucas S."/>
            <person name="Han J."/>
            <person name="Lapidus A."/>
            <person name="Cheng J.-F."/>
            <person name="Goodwin L."/>
            <person name="Pitluck S."/>
            <person name="Peters L."/>
            <person name="Ovchinnikova G."/>
            <person name="Teshima H."/>
            <person name="Detter J.C."/>
            <person name="Han C."/>
            <person name="Tapia R."/>
            <person name="Land M."/>
            <person name="Hauser L."/>
            <person name="Kyrpides N."/>
            <person name="Ivanova N."/>
            <person name="Pagani I."/>
            <person name="Parshina S."/>
            <person name="Plugge C."/>
            <person name="Muyzer G."/>
            <person name="Kuever J."/>
            <person name="Ivanova A."/>
            <person name="Nazina T."/>
            <person name="Klenk H.-P."/>
            <person name="Brambilla E."/>
            <person name="Spring S."/>
            <person name="Stams A.F."/>
            <person name="Woyke T."/>
        </authorList>
    </citation>
    <scope>NUCLEOTIDE SEQUENCE [LARGE SCALE GENOMIC DNA]</scope>
    <source>
        <strain evidence="2 3">DSM 7213</strain>
    </source>
</reference>
<name>R4KNM9_9FIRM</name>
<sequence length="206" mass="23345">MLNKLFGMIAAAVLVFLVAIAVYFTLSTVSDPAMKPIFTGDKVEPLINSNTIIRQENKYSACGDVEIYYRGPATHDLIGLDEQRLQMKFPRQDGWDVAVQGDEVVITKQIEGLCGMHKEYRHLGITDDQLAVYQGPLGYDDILLRLETSININLLPESFLNKLKKSNDFASLNADERLDLQNALEFTDEQSLNTLLENFDEYRIHQ</sequence>
<dbReference type="AlphaFoldDB" id="R4KNM9"/>
<keyword evidence="1" id="KW-1133">Transmembrane helix</keyword>
<dbReference type="Proteomes" id="UP000013520">
    <property type="component" value="Chromosome"/>
</dbReference>
<dbReference type="STRING" id="767817.Desgi_1788"/>
<dbReference type="RefSeq" id="WP_006522416.1">
    <property type="nucleotide sequence ID" value="NC_021184.1"/>
</dbReference>
<keyword evidence="3" id="KW-1185">Reference proteome</keyword>
<dbReference type="KEGG" id="dgi:Desgi_1788"/>